<dbReference type="PANTHER" id="PTHR30121">
    <property type="entry name" value="UNCHARACTERIZED PROTEIN YJGR-RELATED"/>
    <property type="match status" value="1"/>
</dbReference>
<evidence type="ECO:0000313" key="4">
    <source>
        <dbReference type="Proteomes" id="UP000195442"/>
    </source>
</evidence>
<dbReference type="Proteomes" id="UP000195442">
    <property type="component" value="Unassembled WGS sequence"/>
</dbReference>
<dbReference type="InterPro" id="IPR003593">
    <property type="entry name" value="AAA+_ATPase"/>
</dbReference>
<evidence type="ECO:0000256" key="1">
    <source>
        <dbReference type="SAM" id="MobiDB-lite"/>
    </source>
</evidence>
<dbReference type="EMBL" id="FUKJ01000438">
    <property type="protein sequence ID" value="SJM95786.1"/>
    <property type="molecule type" value="Genomic_DNA"/>
</dbReference>
<dbReference type="Gene3D" id="3.40.50.300">
    <property type="entry name" value="P-loop containing nucleotide triphosphate hydrolases"/>
    <property type="match status" value="2"/>
</dbReference>
<gene>
    <name evidence="3" type="primary">yjgR</name>
    <name evidence="3" type="ORF">CRENPOLYSF2_720006</name>
</gene>
<accession>A0A1R4HHS4</accession>
<feature type="region of interest" description="Disordered" evidence="1">
    <location>
        <begin position="427"/>
        <end position="453"/>
    </location>
</feature>
<dbReference type="PANTHER" id="PTHR30121:SF6">
    <property type="entry name" value="SLR6007 PROTEIN"/>
    <property type="match status" value="1"/>
</dbReference>
<name>A0A1R4HHS4_9GAMM</name>
<reference evidence="4" key="1">
    <citation type="submission" date="2017-02" db="EMBL/GenBank/DDBJ databases">
        <authorList>
            <person name="Daims H."/>
        </authorList>
    </citation>
    <scope>NUCLEOTIDE SEQUENCE [LARGE SCALE GENOMIC DNA]</scope>
</reference>
<sequence>MQEILIGGQKGTQVIMDAAMGNRHGMISGATGTGKTVTLQTMAEAFSKIGVPVFLADIKGDLSGIALAAQPNDKVNERIQQIGITGFQPRGNPSVFWDIFAKTGHPVRTTISDMGPLLLGNLLELNDTQSGVLYTCFKIADDNGMLLLDLKDLRAMLTWMGDNAKELQAEYGNVASASLGAIQRQLLVLEEQGADQFFGEPALKLADFCKTDFSGNGVISVLDATVLTTKSPKLYATFLLWLLSELFENLPEVGNADRPKLVLFFDEAHLLFDQAPKALTDKIEQIVRLIRSKGVGVYFISQSPLDIPEDILGQLGLKIQHALRAFTPKDQQVVKSVAENFRNNPAINTVEAIQELKTGEALVSILNKDGSPTPVERIFIRPPESQLGPVSTQQREEIIGRSPFKGQYEQVVDRESAYEMLKNKALHEANEQEAERDDKPKASRSSQNRQSVSEVLLKSAARTLGSTVGRQIIRGLLGSLLGGRR</sequence>
<dbReference type="AlphaFoldDB" id="A0A1R4HHS4"/>
<dbReference type="OrthoDB" id="9758751at2"/>
<proteinExistence type="predicted"/>
<dbReference type="RefSeq" id="WP_087148382.1">
    <property type="nucleotide sequence ID" value="NZ_FUKJ01000438.1"/>
</dbReference>
<dbReference type="InterPro" id="IPR027417">
    <property type="entry name" value="P-loop_NTPase"/>
</dbReference>
<evidence type="ECO:0000313" key="3">
    <source>
        <dbReference type="EMBL" id="SJM95786.1"/>
    </source>
</evidence>
<organism evidence="3 4">
    <name type="scientific">Crenothrix polyspora</name>
    <dbReference type="NCBI Taxonomy" id="360316"/>
    <lineage>
        <taxon>Bacteria</taxon>
        <taxon>Pseudomonadati</taxon>
        <taxon>Pseudomonadota</taxon>
        <taxon>Gammaproteobacteria</taxon>
        <taxon>Methylococcales</taxon>
        <taxon>Crenotrichaceae</taxon>
        <taxon>Crenothrix</taxon>
    </lineage>
</organism>
<keyword evidence="4" id="KW-1185">Reference proteome</keyword>
<dbReference type="InterPro" id="IPR033186">
    <property type="entry name" value="HerA_C"/>
</dbReference>
<evidence type="ECO:0000259" key="2">
    <source>
        <dbReference type="SMART" id="SM00382"/>
    </source>
</evidence>
<feature type="domain" description="AAA+ ATPase" evidence="2">
    <location>
        <begin position="21"/>
        <end position="337"/>
    </location>
</feature>
<dbReference type="SMART" id="SM00382">
    <property type="entry name" value="AAA"/>
    <property type="match status" value="1"/>
</dbReference>
<feature type="compositionally biased region" description="Polar residues" evidence="1">
    <location>
        <begin position="443"/>
        <end position="453"/>
    </location>
</feature>
<dbReference type="Pfam" id="PF05872">
    <property type="entry name" value="HerA_C"/>
    <property type="match status" value="1"/>
</dbReference>
<dbReference type="SUPFAM" id="SSF52540">
    <property type="entry name" value="P-loop containing nucleoside triphosphate hydrolases"/>
    <property type="match status" value="1"/>
</dbReference>
<protein>
    <submittedName>
        <fullName evidence="3">Putative ATPase</fullName>
    </submittedName>
</protein>
<dbReference type="InterPro" id="IPR051162">
    <property type="entry name" value="T4SS_component"/>
</dbReference>